<dbReference type="Pfam" id="PF13411">
    <property type="entry name" value="MerR_1"/>
    <property type="match status" value="1"/>
</dbReference>
<dbReference type="Proteomes" id="UP000292085">
    <property type="component" value="Unassembled WGS sequence"/>
</dbReference>
<dbReference type="AlphaFoldDB" id="A0A4Q6Y8Q3"/>
<proteinExistence type="predicted"/>
<dbReference type="InterPro" id="IPR000551">
    <property type="entry name" value="MerR-type_HTH_dom"/>
</dbReference>
<dbReference type="EMBL" id="SGIS01000004">
    <property type="protein sequence ID" value="RZF65869.1"/>
    <property type="molecule type" value="Genomic_DNA"/>
</dbReference>
<name>A0A4Q6Y8Q3_9SPHN</name>
<comment type="caution">
    <text evidence="2">The sequence shown here is derived from an EMBL/GenBank/DDBJ whole genome shotgun (WGS) entry which is preliminary data.</text>
</comment>
<evidence type="ECO:0000259" key="1">
    <source>
        <dbReference type="Pfam" id="PF13411"/>
    </source>
</evidence>
<keyword evidence="3" id="KW-1185">Reference proteome</keyword>
<protein>
    <submittedName>
        <fullName evidence="2">MerR family transcriptional regulator</fullName>
    </submittedName>
</protein>
<evidence type="ECO:0000313" key="2">
    <source>
        <dbReference type="EMBL" id="RZF65869.1"/>
    </source>
</evidence>
<evidence type="ECO:0000313" key="3">
    <source>
        <dbReference type="Proteomes" id="UP000292085"/>
    </source>
</evidence>
<reference evidence="2 3" key="1">
    <citation type="submission" date="2019-02" db="EMBL/GenBank/DDBJ databases">
        <authorList>
            <person name="Li Y."/>
        </authorList>
    </citation>
    <scope>NUCLEOTIDE SEQUENCE [LARGE SCALE GENOMIC DNA]</scope>
    <source>
        <strain evidence="2 3">3-7</strain>
    </source>
</reference>
<dbReference type="Gene3D" id="1.10.1660.10">
    <property type="match status" value="1"/>
</dbReference>
<dbReference type="InterPro" id="IPR009061">
    <property type="entry name" value="DNA-bd_dom_put_sf"/>
</dbReference>
<accession>A0A4Q6Y8Q3</accession>
<dbReference type="OrthoDB" id="7068969at2"/>
<dbReference type="SUPFAM" id="SSF46955">
    <property type="entry name" value="Putative DNA-binding domain"/>
    <property type="match status" value="1"/>
</dbReference>
<gene>
    <name evidence="2" type="ORF">EWE75_04245</name>
</gene>
<feature type="domain" description="HTH merR-type" evidence="1">
    <location>
        <begin position="2"/>
        <end position="48"/>
    </location>
</feature>
<sequence length="64" mass="7025">MTEAQAARVLGISDRTLRRWRGNGAIGYSLTPGGRVRYGFEDIRRLQLNMRVMPSLGTGCPSAS</sequence>
<organism evidence="2 3">
    <name type="scientific">Sphingomonas populi</name>
    <dbReference type="NCBI Taxonomy" id="2484750"/>
    <lineage>
        <taxon>Bacteria</taxon>
        <taxon>Pseudomonadati</taxon>
        <taxon>Pseudomonadota</taxon>
        <taxon>Alphaproteobacteria</taxon>
        <taxon>Sphingomonadales</taxon>
        <taxon>Sphingomonadaceae</taxon>
        <taxon>Sphingomonas</taxon>
    </lineage>
</organism>